<evidence type="ECO:0000259" key="4">
    <source>
        <dbReference type="Pfam" id="PF00150"/>
    </source>
</evidence>
<dbReference type="GO" id="GO:0004553">
    <property type="term" value="F:hydrolase activity, hydrolyzing O-glycosyl compounds"/>
    <property type="evidence" value="ECO:0007669"/>
    <property type="project" value="InterPro"/>
</dbReference>
<dbReference type="InterPro" id="IPR017853">
    <property type="entry name" value="GH"/>
</dbReference>
<dbReference type="PANTHER" id="PTHR34142">
    <property type="entry name" value="ENDO-BETA-1,4-GLUCANASE A"/>
    <property type="match status" value="1"/>
</dbReference>
<evidence type="ECO:0000256" key="2">
    <source>
        <dbReference type="ARBA" id="ARBA00023295"/>
    </source>
</evidence>
<dbReference type="InterPro" id="IPR018087">
    <property type="entry name" value="Glyco_hydro_5_CS"/>
</dbReference>
<accession>A0A562UFF1</accession>
<reference evidence="5 6" key="1">
    <citation type="submission" date="2019-07" db="EMBL/GenBank/DDBJ databases">
        <title>Genomic Encyclopedia of Archaeal and Bacterial Type Strains, Phase II (KMG-II): from individual species to whole genera.</title>
        <authorList>
            <person name="Goeker M."/>
        </authorList>
    </citation>
    <scope>NUCLEOTIDE SEQUENCE [LARGE SCALE GENOMIC DNA]</scope>
    <source>
        <strain evidence="5 6">ATCC BAA-1854</strain>
    </source>
</reference>
<comment type="caution">
    <text evidence="5">The sequence shown here is derived from an EMBL/GenBank/DDBJ whole genome shotgun (WGS) entry which is preliminary data.</text>
</comment>
<keyword evidence="2 3" id="KW-0326">Glycosidase</keyword>
<dbReference type="RefSeq" id="WP_144908796.1">
    <property type="nucleotide sequence ID" value="NZ_VLLI01000001.1"/>
</dbReference>
<keyword evidence="6" id="KW-1185">Reference proteome</keyword>
<evidence type="ECO:0000313" key="6">
    <source>
        <dbReference type="Proteomes" id="UP000317010"/>
    </source>
</evidence>
<dbReference type="PROSITE" id="PS00659">
    <property type="entry name" value="GLYCOSYL_HYDROL_F5"/>
    <property type="match status" value="1"/>
</dbReference>
<name>A0A562UFF1_9SPHI</name>
<dbReference type="InterPro" id="IPR001547">
    <property type="entry name" value="Glyco_hydro_5"/>
</dbReference>
<evidence type="ECO:0000313" key="5">
    <source>
        <dbReference type="EMBL" id="TWJ04518.1"/>
    </source>
</evidence>
<dbReference type="SUPFAM" id="SSF51445">
    <property type="entry name" value="(Trans)glycosidases"/>
    <property type="match status" value="1"/>
</dbReference>
<feature type="domain" description="Glycoside hydrolase family 5" evidence="4">
    <location>
        <begin position="39"/>
        <end position="285"/>
    </location>
</feature>
<organism evidence="5 6">
    <name type="scientific">Mucilaginibacter frigoritolerans</name>
    <dbReference type="NCBI Taxonomy" id="652788"/>
    <lineage>
        <taxon>Bacteria</taxon>
        <taxon>Pseudomonadati</taxon>
        <taxon>Bacteroidota</taxon>
        <taxon>Sphingobacteriia</taxon>
        <taxon>Sphingobacteriales</taxon>
        <taxon>Sphingobacteriaceae</taxon>
        <taxon>Mucilaginibacter</taxon>
    </lineage>
</organism>
<dbReference type="GO" id="GO:0000272">
    <property type="term" value="P:polysaccharide catabolic process"/>
    <property type="evidence" value="ECO:0007669"/>
    <property type="project" value="InterPro"/>
</dbReference>
<dbReference type="AlphaFoldDB" id="A0A562UFF1"/>
<protein>
    <submittedName>
        <fullName evidence="5">Endoglucanase</fullName>
    </submittedName>
</protein>
<comment type="similarity">
    <text evidence="3">Belongs to the glycosyl hydrolase 5 (cellulase A) family.</text>
</comment>
<dbReference type="OrthoDB" id="154460at2"/>
<dbReference type="Pfam" id="PF00150">
    <property type="entry name" value="Cellulase"/>
    <property type="match status" value="1"/>
</dbReference>
<keyword evidence="1 3" id="KW-0378">Hydrolase</keyword>
<evidence type="ECO:0000256" key="3">
    <source>
        <dbReference type="RuleBase" id="RU361153"/>
    </source>
</evidence>
<evidence type="ECO:0000256" key="1">
    <source>
        <dbReference type="ARBA" id="ARBA00022801"/>
    </source>
</evidence>
<dbReference type="Proteomes" id="UP000317010">
    <property type="component" value="Unassembled WGS sequence"/>
</dbReference>
<dbReference type="PANTHER" id="PTHR34142:SF1">
    <property type="entry name" value="GLYCOSIDE HYDROLASE FAMILY 5 DOMAIN-CONTAINING PROTEIN"/>
    <property type="match status" value="1"/>
</dbReference>
<gene>
    <name evidence="5" type="ORF">JN11_00227</name>
</gene>
<dbReference type="Gene3D" id="3.20.20.80">
    <property type="entry name" value="Glycosidases"/>
    <property type="match status" value="1"/>
</dbReference>
<sequence length="323" mass="36974">MKRLTWIFLFIIVINVSLFAQTPVAVNGALRVENNQIINQNGVAPQLRGISFSWSLWQGRKYYNPAVVDWLAGDFKVSIIRASMGVEPDHGYLQEPFLQQQLITNVVDQAIKDGIYVLIDWHDHHSSQHLQQSKIFFADMAKRYKGLPNVIYEIWNEPTAVSWDTVKNYAVQIITEIRKYDPDNLIVVGSPHWDQDVDVVAADPVKGFKNIAYSFHFYASDPYHQEKLRAKANLALKMGLPLIITEWGVGEANGNGKFDINLVKTWADWMEEHKLSWTNWNITDKTETTALLMPGASENGGWTDSQLTQAGQYIRQRLRELNK</sequence>
<proteinExistence type="inferred from homology"/>
<dbReference type="EMBL" id="VLLI01000001">
    <property type="protein sequence ID" value="TWJ04518.1"/>
    <property type="molecule type" value="Genomic_DNA"/>
</dbReference>